<keyword evidence="4" id="KW-1185">Reference proteome</keyword>
<dbReference type="Pfam" id="PF03435">
    <property type="entry name" value="Sacchrp_dh_NADP"/>
    <property type="match status" value="1"/>
</dbReference>
<organism evidence="3 4">
    <name type="scientific">Gonapodya prolifera (strain JEL478)</name>
    <name type="common">Monoblepharis prolifera</name>
    <dbReference type="NCBI Taxonomy" id="1344416"/>
    <lineage>
        <taxon>Eukaryota</taxon>
        <taxon>Fungi</taxon>
        <taxon>Fungi incertae sedis</taxon>
        <taxon>Chytridiomycota</taxon>
        <taxon>Chytridiomycota incertae sedis</taxon>
        <taxon>Monoblepharidomycetes</taxon>
        <taxon>Monoblepharidales</taxon>
        <taxon>Gonapodyaceae</taxon>
        <taxon>Gonapodya</taxon>
    </lineage>
</organism>
<dbReference type="InterPro" id="IPR005097">
    <property type="entry name" value="Sacchrp_dh_NADP-bd"/>
</dbReference>
<dbReference type="PANTHER" id="PTHR43796:SF2">
    <property type="entry name" value="CARBOXYNORSPERMIDINE SYNTHASE"/>
    <property type="match status" value="1"/>
</dbReference>
<proteinExistence type="predicted"/>
<dbReference type="EMBL" id="KQ965756">
    <property type="protein sequence ID" value="KXS16195.1"/>
    <property type="molecule type" value="Genomic_DNA"/>
</dbReference>
<sequence>MSTLSPAPTPTNHNPYVLVIGATGKVGAAISRSLVALHPTIHIHVAGRSAERGNALCAELGAARSTFVKVDVTKYDTLVAAMVMGNKGGEGGEKEMGGKGKCELVVNCAGPFQENAEASVLKAAIETRTPYLDVCDDAAFGKVCKVLHKSALDAGVPCVTTGGLFPGLSNVIAKELIEEVGGNEKCKTVEFDYWVAGTGGLGTTVLTTSFMILRIPATNYRHGISYTTMPMSHTGSRVCTFPAPIGPRRTYLFDLPEVHSIRSTCGIPTVEARFATAPDFFNDNMRILGQMYGEQLKNRELVEWIVKWQEPAIRMVDWFVGEGVGMAIKATVKDAPPLEREGEEGGGGSPSSTTGSETTTLAHPEGGAKTSTDLPPTLSATYYHPSCVKSIGHAVAVMALCMTPVGAQCATVCAAGGIGGARVKPGVWYPEEMFETSKERKEFVRWATDGALYGMGMEWW</sequence>
<gene>
    <name evidence="3" type="ORF">M427DRAFT_69517</name>
</gene>
<evidence type="ECO:0000313" key="4">
    <source>
        <dbReference type="Proteomes" id="UP000070544"/>
    </source>
</evidence>
<dbReference type="STRING" id="1344416.A0A139AIE6"/>
<dbReference type="AlphaFoldDB" id="A0A139AIE6"/>
<feature type="domain" description="Saccharopine dehydrogenase NADP binding" evidence="2">
    <location>
        <begin position="17"/>
        <end position="155"/>
    </location>
</feature>
<dbReference type="SUPFAM" id="SSF51735">
    <property type="entry name" value="NAD(P)-binding Rossmann-fold domains"/>
    <property type="match status" value="1"/>
</dbReference>
<protein>
    <recommendedName>
        <fullName evidence="2">Saccharopine dehydrogenase NADP binding domain-containing protein</fullName>
    </recommendedName>
</protein>
<name>A0A139AIE6_GONPJ</name>
<dbReference type="PANTHER" id="PTHR43796">
    <property type="entry name" value="CARBOXYNORSPERMIDINE SYNTHASE"/>
    <property type="match status" value="1"/>
</dbReference>
<dbReference type="Gene3D" id="3.40.50.720">
    <property type="entry name" value="NAD(P)-binding Rossmann-like Domain"/>
    <property type="match status" value="1"/>
</dbReference>
<reference evidence="3 4" key="1">
    <citation type="journal article" date="2015" name="Genome Biol. Evol.">
        <title>Phylogenomic analyses indicate that early fungi evolved digesting cell walls of algal ancestors of land plants.</title>
        <authorList>
            <person name="Chang Y."/>
            <person name="Wang S."/>
            <person name="Sekimoto S."/>
            <person name="Aerts A.L."/>
            <person name="Choi C."/>
            <person name="Clum A."/>
            <person name="LaButti K.M."/>
            <person name="Lindquist E.A."/>
            <person name="Yee Ngan C."/>
            <person name="Ohm R.A."/>
            <person name="Salamov A.A."/>
            <person name="Grigoriev I.V."/>
            <person name="Spatafora J.W."/>
            <person name="Berbee M.L."/>
        </authorList>
    </citation>
    <scope>NUCLEOTIDE SEQUENCE [LARGE SCALE GENOMIC DNA]</scope>
    <source>
        <strain evidence="3 4">JEL478</strain>
    </source>
</reference>
<feature type="region of interest" description="Disordered" evidence="1">
    <location>
        <begin position="332"/>
        <end position="373"/>
    </location>
</feature>
<dbReference type="OrthoDB" id="10268090at2759"/>
<accession>A0A139AIE6</accession>
<evidence type="ECO:0000259" key="2">
    <source>
        <dbReference type="Pfam" id="PF03435"/>
    </source>
</evidence>
<dbReference type="InterPro" id="IPR036291">
    <property type="entry name" value="NAD(P)-bd_dom_sf"/>
</dbReference>
<evidence type="ECO:0000313" key="3">
    <source>
        <dbReference type="EMBL" id="KXS16195.1"/>
    </source>
</evidence>
<dbReference type="Proteomes" id="UP000070544">
    <property type="component" value="Unassembled WGS sequence"/>
</dbReference>
<feature type="compositionally biased region" description="Low complexity" evidence="1">
    <location>
        <begin position="350"/>
        <end position="360"/>
    </location>
</feature>
<evidence type="ECO:0000256" key="1">
    <source>
        <dbReference type="SAM" id="MobiDB-lite"/>
    </source>
</evidence>